<dbReference type="Proteomes" id="UP001139493">
    <property type="component" value="Unassembled WGS sequence"/>
</dbReference>
<gene>
    <name evidence="6" type="ORF">APR03_003239</name>
</gene>
<dbReference type="RefSeq" id="WP_253837293.1">
    <property type="nucleotide sequence ID" value="NZ_JAMTCS010000010.1"/>
</dbReference>
<dbReference type="Gene3D" id="3.40.50.300">
    <property type="entry name" value="P-loop containing nucleotide triphosphate hydrolases"/>
    <property type="match status" value="4"/>
</dbReference>
<keyword evidence="7" id="KW-1185">Reference proteome</keyword>
<feature type="domain" description="FtsK" evidence="5">
    <location>
        <begin position="648"/>
        <end position="840"/>
    </location>
</feature>
<dbReference type="PANTHER" id="PTHR22683">
    <property type="entry name" value="SPORULATION PROTEIN RELATED"/>
    <property type="match status" value="1"/>
</dbReference>
<evidence type="ECO:0000313" key="7">
    <source>
        <dbReference type="Proteomes" id="UP001139493"/>
    </source>
</evidence>
<feature type="binding site" evidence="3">
    <location>
        <begin position="666"/>
        <end position="673"/>
    </location>
    <ligand>
        <name>ATP</name>
        <dbReference type="ChEBI" id="CHEBI:30616"/>
    </ligand>
</feature>
<name>A0A9X2G2V4_9MICO</name>
<keyword evidence="4" id="KW-0175">Coiled coil</keyword>
<keyword evidence="1 3" id="KW-0547">Nucleotide-binding</keyword>
<evidence type="ECO:0000256" key="2">
    <source>
        <dbReference type="ARBA" id="ARBA00022840"/>
    </source>
</evidence>
<dbReference type="InterPro" id="IPR050206">
    <property type="entry name" value="FtsK/SpoIIIE/SftA"/>
</dbReference>
<dbReference type="SMART" id="SM00382">
    <property type="entry name" value="AAA"/>
    <property type="match status" value="3"/>
</dbReference>
<dbReference type="InterPro" id="IPR003593">
    <property type="entry name" value="AAA+_ATPase"/>
</dbReference>
<organism evidence="6 7">
    <name type="scientific">Promicromonospora thailandica</name>
    <dbReference type="NCBI Taxonomy" id="765201"/>
    <lineage>
        <taxon>Bacteria</taxon>
        <taxon>Bacillati</taxon>
        <taxon>Actinomycetota</taxon>
        <taxon>Actinomycetes</taxon>
        <taxon>Micrococcales</taxon>
        <taxon>Promicromonosporaceae</taxon>
        <taxon>Promicromonospora</taxon>
    </lineage>
</organism>
<protein>
    <submittedName>
        <fullName evidence="6">DNA segregation ATPase FtsK/SpoIIIE, S-DNA-T family</fullName>
    </submittedName>
</protein>
<evidence type="ECO:0000313" key="6">
    <source>
        <dbReference type="EMBL" id="MCP2265874.1"/>
    </source>
</evidence>
<dbReference type="SUPFAM" id="SSF52540">
    <property type="entry name" value="P-loop containing nucleoside triphosphate hydrolases"/>
    <property type="match status" value="2"/>
</dbReference>
<evidence type="ECO:0000256" key="1">
    <source>
        <dbReference type="ARBA" id="ARBA00022741"/>
    </source>
</evidence>
<dbReference type="InterPro" id="IPR002543">
    <property type="entry name" value="FtsK_dom"/>
</dbReference>
<dbReference type="CDD" id="cd01127">
    <property type="entry name" value="TrwB_TraG_TraD_VirD4"/>
    <property type="match status" value="1"/>
</dbReference>
<dbReference type="GO" id="GO:0005524">
    <property type="term" value="F:ATP binding"/>
    <property type="evidence" value="ECO:0007669"/>
    <property type="project" value="UniProtKB-UniRule"/>
</dbReference>
<accession>A0A9X2G2V4</accession>
<dbReference type="PANTHER" id="PTHR22683:SF1">
    <property type="entry name" value="TYPE VII SECRETION SYSTEM PROTEIN ESSC"/>
    <property type="match status" value="1"/>
</dbReference>
<evidence type="ECO:0000259" key="5">
    <source>
        <dbReference type="PROSITE" id="PS50901"/>
    </source>
</evidence>
<keyword evidence="2 3" id="KW-0067">ATP-binding</keyword>
<dbReference type="InterPro" id="IPR027417">
    <property type="entry name" value="P-loop_NTPase"/>
</dbReference>
<dbReference type="EMBL" id="JAMTCS010000010">
    <property type="protein sequence ID" value="MCP2265874.1"/>
    <property type="molecule type" value="Genomic_DNA"/>
</dbReference>
<proteinExistence type="predicted"/>
<feature type="binding site" evidence="3">
    <location>
        <begin position="1002"/>
        <end position="1009"/>
    </location>
    <ligand>
        <name>ATP</name>
        <dbReference type="ChEBI" id="CHEBI:30616"/>
    </ligand>
</feature>
<feature type="coiled-coil region" evidence="4">
    <location>
        <begin position="294"/>
        <end position="321"/>
    </location>
</feature>
<dbReference type="PROSITE" id="PS50901">
    <property type="entry name" value="FTSK"/>
    <property type="match status" value="2"/>
</dbReference>
<reference evidence="6" key="1">
    <citation type="submission" date="2022-06" db="EMBL/GenBank/DDBJ databases">
        <title>Genomic Encyclopedia of Archaeal and Bacterial Type Strains, Phase II (KMG-II): from individual species to whole genera.</title>
        <authorList>
            <person name="Goeker M."/>
        </authorList>
    </citation>
    <scope>NUCLEOTIDE SEQUENCE</scope>
    <source>
        <strain evidence="6">DSM 26652</strain>
    </source>
</reference>
<evidence type="ECO:0000256" key="3">
    <source>
        <dbReference type="PROSITE-ProRule" id="PRU00289"/>
    </source>
</evidence>
<feature type="domain" description="FtsK" evidence="5">
    <location>
        <begin position="985"/>
        <end position="1183"/>
    </location>
</feature>
<evidence type="ECO:0000256" key="4">
    <source>
        <dbReference type="SAM" id="Coils"/>
    </source>
</evidence>
<dbReference type="Pfam" id="PF01580">
    <property type="entry name" value="FtsK_SpoIIIE"/>
    <property type="match status" value="2"/>
</dbReference>
<sequence length="1472" mass="155434">MRALVTARHGARETMLSLDLDDRTTAADLGERLAAEVGAPAGSTLFVDGRPVPTRHGSGDAVLAPATGVRDGAVVTFGAEPPAAWGPAGSGPGGGPVDLCVTGGAGAGAVVRLGVGESTVQVGHDGRLRVDEPREGGAATVAVVVALDGGVRVRRVADPRSVSRVVELDRLEGPLGEDEEPWPTGTQLRLGGCVLTVQPATRADADLRPAAEPGHLDYNRPPRLLPPMPATHFRLPAEPVPPGRNPLPWLAMAMPAVLGVVMAMVFRSPYYLMFALASPLMGLGSWWMSKRNGVITHKERLRQHAQERAALEAEVLEAVRREQHRRRVSSPGAAELRLIATTPTRRLWERRATDGDHLVVRLGLADATSRVEVEDGAEPEHRRRSRATVRSVPVTVPLREAGVVGVAGPGDWPRRRARWMVGQLGVLQSPRDVQVYVLTTSEHVRDWAWAAWLPHARPALGQAAVALIGTTTETLAARVAELTSLVTQRRAAMEVAGGALPPGPQVVVVLDGARRLRALPGVVSVLRDGPAVGVSVVCLDGDEQLLPEECTVVALARADGGMTLRRQDADDLRSVLVDEVADDWFEPVARAVAAVHDVTATEGEGLIPDSARLVEVLGIEEVDAEQMAARWRGVTRGSTAAVVGVSLDGPFTLDLVRDGPHALVGGTTGSGKSEFLQTVVASLAVVNTPETMNFVLVDYKGGAAFSQCERLPHTVGMVTDLDSHLVERALDSLRAELTYREHVLADAGAKDLEDYLDAQARGHVGPTLPRLMIVIDEFASMARELPDFVTGLVNIAQRGRSLGIHLVLATQRPSGVVSPEIRANTNLRVALRMTDAGESKDVIDAPEAAHIAKSQPGRAYARLGHTSVVPFQSARVGGRRLSPSDAGRVQEPYVVRVPVADLGALPPSRPAARRREDVETDLAALVATLREAARLSDRPTPRRPWLPALPELLPLAAVEQPGAAEGGAPAAFAWALEDAPADQRQGPAVLDLDGFGHRYVIGAPGSGRSTALRTTAFAAAAALPVADLHLYAIDCGNGALAVLDELPHTGAVVQRGQSDRTGRLLARLRAELARRQQVLAAGSFANVTEQREHAGPGTALPRVLVLIDRWESFVSSYGEVDGGALVDAVQELLRDGASAGIHLLVAGDRSLLSSRMSVLTDDALVLRLTDRFDYGMVGINHKKLPEEIPPGRAFRSGSGLEVQVAVLGDDPAGRAQTAAARRLAATIRERADVAPGSGPFRVDDLPSTITLDDAYRYAGREAARPLWAVLGVGGDDLTAYGMDLADDAPTFVVAGPARSGRSTMLAVMARSLLRGGTELVLVAPRAGALRDLAGTPGVRALVTDPDEVTEEVLAPHLDPDGTPVALVVDDAELVADAPAKSWLRAYLRGATANRRALVLGGDASEVAGGFSGWQVDAKKNRRGALLSPADRFDGDLVGVSLPRSAVASQVTPGRALVHLGSGELMTLLVPTL</sequence>
<comment type="caution">
    <text evidence="6">The sequence shown here is derived from an EMBL/GenBank/DDBJ whole genome shotgun (WGS) entry which is preliminary data.</text>
</comment>
<dbReference type="GO" id="GO:0003677">
    <property type="term" value="F:DNA binding"/>
    <property type="evidence" value="ECO:0007669"/>
    <property type="project" value="InterPro"/>
</dbReference>